<evidence type="ECO:0000256" key="2">
    <source>
        <dbReference type="SAM" id="Phobius"/>
    </source>
</evidence>
<feature type="compositionally biased region" description="Gly residues" evidence="1">
    <location>
        <begin position="1"/>
        <end position="10"/>
    </location>
</feature>
<dbReference type="Proteomes" id="UP001589575">
    <property type="component" value="Unassembled WGS sequence"/>
</dbReference>
<protein>
    <submittedName>
        <fullName evidence="3">Uncharacterized protein</fullName>
    </submittedName>
</protein>
<accession>A0ABV5G5Y5</accession>
<evidence type="ECO:0000313" key="3">
    <source>
        <dbReference type="EMBL" id="MFB9074319.1"/>
    </source>
</evidence>
<proteinExistence type="predicted"/>
<keyword evidence="2" id="KW-1133">Transmembrane helix</keyword>
<feature type="transmembrane region" description="Helical" evidence="2">
    <location>
        <begin position="88"/>
        <end position="109"/>
    </location>
</feature>
<keyword evidence="2" id="KW-0472">Membrane</keyword>
<comment type="caution">
    <text evidence="3">The sequence shown here is derived from an EMBL/GenBank/DDBJ whole genome shotgun (WGS) entry which is preliminary data.</text>
</comment>
<evidence type="ECO:0000256" key="1">
    <source>
        <dbReference type="SAM" id="MobiDB-lite"/>
    </source>
</evidence>
<keyword evidence="2" id="KW-0812">Transmembrane</keyword>
<evidence type="ECO:0000313" key="4">
    <source>
        <dbReference type="Proteomes" id="UP001589575"/>
    </source>
</evidence>
<dbReference type="EMBL" id="JBHMFI010000002">
    <property type="protein sequence ID" value="MFB9074319.1"/>
    <property type="molecule type" value="Genomic_DNA"/>
</dbReference>
<name>A0ABV5G5Y5_9MICC</name>
<gene>
    <name evidence="3" type="ORF">ACFFX0_25245</name>
</gene>
<organism evidence="3 4">
    <name type="scientific">Citricoccus parietis</name>
    <dbReference type="NCBI Taxonomy" id="592307"/>
    <lineage>
        <taxon>Bacteria</taxon>
        <taxon>Bacillati</taxon>
        <taxon>Actinomycetota</taxon>
        <taxon>Actinomycetes</taxon>
        <taxon>Micrococcales</taxon>
        <taxon>Micrococcaceae</taxon>
        <taxon>Citricoccus</taxon>
    </lineage>
</organism>
<keyword evidence="4" id="KW-1185">Reference proteome</keyword>
<sequence length="110" mass="12007">MGTHPGPGEGRGVDLRIRGPPCNGPGPAIPRGPVMLSRFRRSLHVSQRHPRKGRKARQAWIRQSVDATLPDAIADRVPAWVSTRRGRAVLAVLAVTVLLGWALLFLLLLL</sequence>
<feature type="region of interest" description="Disordered" evidence="1">
    <location>
        <begin position="1"/>
        <end position="31"/>
    </location>
</feature>
<reference evidence="3 4" key="1">
    <citation type="submission" date="2024-09" db="EMBL/GenBank/DDBJ databases">
        <authorList>
            <person name="Sun Q."/>
            <person name="Mori K."/>
        </authorList>
    </citation>
    <scope>NUCLEOTIDE SEQUENCE [LARGE SCALE GENOMIC DNA]</scope>
    <source>
        <strain evidence="3 4">CCM 7609</strain>
    </source>
</reference>